<keyword evidence="3" id="KW-0255">Endonuclease</keyword>
<dbReference type="AlphaFoldDB" id="A0A7L6MZH3"/>
<dbReference type="GO" id="GO:0009307">
    <property type="term" value="P:DNA restriction-modification system"/>
    <property type="evidence" value="ECO:0007669"/>
    <property type="project" value="UniProtKB-KW"/>
</dbReference>
<dbReference type="CDD" id="cd22332">
    <property type="entry name" value="HsdR_N"/>
    <property type="match status" value="1"/>
</dbReference>
<organism evidence="3 4">
    <name type="scientific">Hujiaoplasma nucleasis</name>
    <dbReference type="NCBI Taxonomy" id="2725268"/>
    <lineage>
        <taxon>Bacteria</taxon>
        <taxon>Bacillati</taxon>
        <taxon>Mycoplasmatota</taxon>
        <taxon>Mollicutes</taxon>
        <taxon>Candidatus Izemoplasmatales</taxon>
        <taxon>Hujiaoplasmataceae</taxon>
        <taxon>Hujiaoplasma</taxon>
    </lineage>
</organism>
<keyword evidence="3" id="KW-0378">Hydrolase</keyword>
<dbReference type="GO" id="GO:0005524">
    <property type="term" value="F:ATP binding"/>
    <property type="evidence" value="ECO:0007669"/>
    <property type="project" value="UniProtKB-KW"/>
</dbReference>
<dbReference type="RefSeq" id="WP_312031858.1">
    <property type="nucleotide sequence ID" value="NZ_CP051151.1"/>
</dbReference>
<dbReference type="InterPro" id="IPR027417">
    <property type="entry name" value="P-loop_NTPase"/>
</dbReference>
<dbReference type="REBASE" id="420969">
    <property type="entry name" value="Tba29ORF350P"/>
</dbReference>
<dbReference type="GO" id="GO:0009035">
    <property type="term" value="F:type I site-specific deoxyribonuclease activity"/>
    <property type="evidence" value="ECO:0007669"/>
    <property type="project" value="UniProtKB-EC"/>
</dbReference>
<dbReference type="Gene3D" id="3.90.1570.50">
    <property type="match status" value="1"/>
</dbReference>
<dbReference type="Proteomes" id="UP000512167">
    <property type="component" value="Chromosome"/>
</dbReference>
<evidence type="ECO:0000313" key="3">
    <source>
        <dbReference type="EMBL" id="QLY39390.1"/>
    </source>
</evidence>
<dbReference type="InterPro" id="IPR055180">
    <property type="entry name" value="HsdR_RecA-like_helicase_dom_2"/>
</dbReference>
<keyword evidence="4" id="KW-1185">Reference proteome</keyword>
<proteinExistence type="predicted"/>
<dbReference type="PANTHER" id="PTHR42927">
    <property type="entry name" value="HELICASE SUPERFAMILY 1 AND 2 DOMAIN-CONTAINING PROTEIN"/>
    <property type="match status" value="1"/>
</dbReference>
<dbReference type="InterPro" id="IPR040980">
    <property type="entry name" value="SWI2_SNF2"/>
</dbReference>
<evidence type="ECO:0000313" key="4">
    <source>
        <dbReference type="Proteomes" id="UP000512167"/>
    </source>
</evidence>
<reference evidence="3 4" key="1">
    <citation type="submission" date="2020-04" db="EMBL/GenBank/DDBJ databases">
        <authorList>
            <person name="Zheng R.K."/>
            <person name="Sun C.M."/>
        </authorList>
    </citation>
    <scope>NUCLEOTIDE SEQUENCE [LARGE SCALE GENOMIC DNA]</scope>
    <source>
        <strain evidence="4">zrk29</strain>
    </source>
</reference>
<dbReference type="KEGG" id="tbk:HF295_00360"/>
<accession>A0A7L6MZH3</accession>
<dbReference type="Pfam" id="PF04313">
    <property type="entry name" value="HSDR_N"/>
    <property type="match status" value="1"/>
</dbReference>
<dbReference type="Pfam" id="PF22679">
    <property type="entry name" value="T1R_D3-like"/>
    <property type="match status" value="1"/>
</dbReference>
<feature type="domain" description="Helicase ATP-binding" evidence="2">
    <location>
        <begin position="297"/>
        <end position="504"/>
    </location>
</feature>
<dbReference type="Gene3D" id="3.40.50.300">
    <property type="entry name" value="P-loop containing nucleotide triphosphate hydrolases"/>
    <property type="match status" value="2"/>
</dbReference>
<dbReference type="PROSITE" id="PS51192">
    <property type="entry name" value="HELICASE_ATP_BIND_1"/>
    <property type="match status" value="1"/>
</dbReference>
<keyword evidence="3" id="KW-0540">Nuclease</keyword>
<dbReference type="EMBL" id="CP051151">
    <property type="protein sequence ID" value="QLY39390.1"/>
    <property type="molecule type" value="Genomic_DNA"/>
</dbReference>
<evidence type="ECO:0000256" key="1">
    <source>
        <dbReference type="SAM" id="Coils"/>
    </source>
</evidence>
<gene>
    <name evidence="3" type="ORF">HF295_00360</name>
</gene>
<keyword evidence="1" id="KW-0175">Coiled coil</keyword>
<sequence>MNEYNEKRLEDTIEEYLISENGGYTKSTDSDFNAELGLDTEKLLAFIKTSQEFEWDKFANKFKNNPEKNFLLKMDEAIKKQGILKVLRSGFKTRGIKFRMVYFKPVSSLNDIDRINYSKNICNVVRQLHYQVKGNNSLDMVLMVNGIPLVTMELKNQFTGQNVENAKHQYRYDRDPNEAIFKYKYRSLVHFAVDVKEVYMTTRLQKENTFFLPFNQGTNGSGNVGGKGNPVNINGFDTAYLWEKVLQKDSLLNIIHKYMHVEEVEKTDRKGNQIKKDIVIFPRYHQLDVVTKLIDDVKQKGSGDNYLIQHSAGSGKSNSIAWLAYRLAGLHNDNNEPIFNSIIVVTDRRVLDSQLQDTIYQFDHMDGLVEKIDEKKTSQHLKEAINDNKKIIISTIQKFPVVYKEINGSNKTFAVIVDEAHSSQTGEDARKLKEALADKEALLEEYARLEGLDEEQRDLEEDKVVQELISHGKHTNLSFFAFTATPKVKTLQLFGHRLNDGTYRPFHIYSMRQAIEEGFILDVLQNYMTYNTYYQIAKKIEDDPTLDASRAASAVAKFQSLHPHNISQKVKIIVEHFDTITRHKINGKAKAMIVTASRLHAVRYYQALVKYIKENDYKHLDVLVAFSGTVNDDGIEHTEVSLNKLNQYGYHIKESQLPEYFESEDFNMLVVAEKYQTGFDQPLLHTMYVDKKLSGVKAVQTLSRLNRTTKGKEDTFVLDFVNDAEDIQKSFQPYYEATILENGTDPDILYNLKSDLDDYKMYLSHEVHEFAKVYYSTSDELKNMGRLTNHLQPAIERYNEREPEEQNQFKADLQSFNRLYAFIIQVDRMFDKELQEFYVYARMLQKILPKGDIGKIELDDKLVLEYYKIEKSFTGSIELEKTEGMVSAIKGGSGGKEQKKDPLSVIIEKFNERFGTEWSEADKVLMQLESRLLKSDQLLGLGKSPDRKTFDDIYEREAENVIADQYFENAEIFSYLMRNPDAKQYLIAEMKEKVYHAITKR</sequence>
<evidence type="ECO:0000259" key="2">
    <source>
        <dbReference type="PROSITE" id="PS51192"/>
    </source>
</evidence>
<dbReference type="PANTHER" id="PTHR42927:SF1">
    <property type="entry name" value="HELICASE SUPERFAMILY 1 AND 2 DOMAIN-CONTAINING PROTEIN"/>
    <property type="match status" value="1"/>
</dbReference>
<name>A0A7L6MZH3_9MOLU</name>
<dbReference type="GO" id="GO:0003677">
    <property type="term" value="F:DNA binding"/>
    <property type="evidence" value="ECO:0007669"/>
    <property type="project" value="UniProtKB-KW"/>
</dbReference>
<dbReference type="SMART" id="SM00487">
    <property type="entry name" value="DEXDc"/>
    <property type="match status" value="1"/>
</dbReference>
<dbReference type="Pfam" id="PF18766">
    <property type="entry name" value="SWI2_SNF2"/>
    <property type="match status" value="1"/>
</dbReference>
<dbReference type="SUPFAM" id="SSF52540">
    <property type="entry name" value="P-loop containing nucleoside triphosphate hydrolases"/>
    <property type="match status" value="1"/>
</dbReference>
<dbReference type="InterPro" id="IPR007409">
    <property type="entry name" value="Restrct_endonuc_type1_HsdR_N"/>
</dbReference>
<feature type="coiled-coil region" evidence="1">
    <location>
        <begin position="429"/>
        <end position="462"/>
    </location>
</feature>
<dbReference type="InterPro" id="IPR014001">
    <property type="entry name" value="Helicase_ATP-bd"/>
</dbReference>
<protein>
    <submittedName>
        <fullName evidence="3">Type I restriction endonuclease subunit R</fullName>
    </submittedName>
</protein>